<protein>
    <submittedName>
        <fullName evidence="1">Uncharacterized protein</fullName>
    </submittedName>
</protein>
<reference evidence="1" key="1">
    <citation type="submission" date="2018-02" db="EMBL/GenBank/DDBJ databases">
        <title>Rhizophora mucronata_Transcriptome.</title>
        <authorList>
            <person name="Meera S.P."/>
            <person name="Sreeshan A."/>
            <person name="Augustine A."/>
        </authorList>
    </citation>
    <scope>NUCLEOTIDE SEQUENCE</scope>
    <source>
        <tissue evidence="1">Leaf</tissue>
    </source>
</reference>
<proteinExistence type="predicted"/>
<dbReference type="AlphaFoldDB" id="A0A2P2NQ08"/>
<organism evidence="1">
    <name type="scientific">Rhizophora mucronata</name>
    <name type="common">Asiatic mangrove</name>
    <dbReference type="NCBI Taxonomy" id="61149"/>
    <lineage>
        <taxon>Eukaryota</taxon>
        <taxon>Viridiplantae</taxon>
        <taxon>Streptophyta</taxon>
        <taxon>Embryophyta</taxon>
        <taxon>Tracheophyta</taxon>
        <taxon>Spermatophyta</taxon>
        <taxon>Magnoliopsida</taxon>
        <taxon>eudicotyledons</taxon>
        <taxon>Gunneridae</taxon>
        <taxon>Pentapetalae</taxon>
        <taxon>rosids</taxon>
        <taxon>fabids</taxon>
        <taxon>Malpighiales</taxon>
        <taxon>Rhizophoraceae</taxon>
        <taxon>Rhizophora</taxon>
    </lineage>
</organism>
<evidence type="ECO:0000313" key="1">
    <source>
        <dbReference type="EMBL" id="MBX44588.1"/>
    </source>
</evidence>
<accession>A0A2P2NQ08</accession>
<dbReference type="EMBL" id="GGEC01064104">
    <property type="protein sequence ID" value="MBX44588.1"/>
    <property type="molecule type" value="Transcribed_RNA"/>
</dbReference>
<sequence>MFITCMKNKLYDSNKSNNSINTT</sequence>
<name>A0A2P2NQ08_RHIMU</name>